<dbReference type="SUPFAM" id="SSF46785">
    <property type="entry name" value="Winged helix' DNA-binding domain"/>
    <property type="match status" value="1"/>
</dbReference>
<dbReference type="AlphaFoldDB" id="A0A420XMA7"/>
<dbReference type="PANTHER" id="PTHR33221">
    <property type="entry name" value="WINGED HELIX-TURN-HELIX TRANSCRIPTIONAL REGULATOR, RRF2 FAMILY"/>
    <property type="match status" value="1"/>
</dbReference>
<dbReference type="InterPro" id="IPR036390">
    <property type="entry name" value="WH_DNA-bd_sf"/>
</dbReference>
<dbReference type="GO" id="GO:0003700">
    <property type="term" value="F:DNA-binding transcription factor activity"/>
    <property type="evidence" value="ECO:0007669"/>
    <property type="project" value="TreeGrafter"/>
</dbReference>
<dbReference type="Pfam" id="PF02082">
    <property type="entry name" value="Rrf2"/>
    <property type="match status" value="1"/>
</dbReference>
<dbReference type="PROSITE" id="PS51197">
    <property type="entry name" value="HTH_RRF2_2"/>
    <property type="match status" value="1"/>
</dbReference>
<name>A0A420XMA7_9ACTN</name>
<sequence length="158" mass="16970">MRITAKADYAVRAAAHLAAAEPGVWVKADAIAAAQRVPNAFLLTILAVLRDGGIVESRRGLEGGYRLAHAPKDLVVADIIRAIDGPLASISGKFVEEMEYDGAATHLRETWVALRAAIRGVLEQVTLEALVSGDMPEHVQDLLADKENWTTRPPGLRA</sequence>
<keyword evidence="1" id="KW-0238">DNA-binding</keyword>
<dbReference type="GO" id="GO:0003677">
    <property type="term" value="F:DNA binding"/>
    <property type="evidence" value="ECO:0007669"/>
    <property type="project" value="UniProtKB-KW"/>
</dbReference>
<protein>
    <submittedName>
        <fullName evidence="2">Rrf2 family protein</fullName>
    </submittedName>
</protein>
<dbReference type="RefSeq" id="WP_121194511.1">
    <property type="nucleotide sequence ID" value="NZ_RBWV01000014.1"/>
</dbReference>
<proteinExistence type="predicted"/>
<dbReference type="InParanoid" id="A0A420XMA7"/>
<accession>A0A420XMA7</accession>
<dbReference type="InterPro" id="IPR030489">
    <property type="entry name" value="TR_Rrf2-type_CS"/>
</dbReference>
<comment type="caution">
    <text evidence="2">The sequence shown here is derived from an EMBL/GenBank/DDBJ whole genome shotgun (WGS) entry which is preliminary data.</text>
</comment>
<reference evidence="2 3" key="1">
    <citation type="submission" date="2018-10" db="EMBL/GenBank/DDBJ databases">
        <title>Genomic Encyclopedia of Archaeal and Bacterial Type Strains, Phase II (KMG-II): from individual species to whole genera.</title>
        <authorList>
            <person name="Goeker M."/>
        </authorList>
    </citation>
    <scope>NUCLEOTIDE SEQUENCE [LARGE SCALE GENOMIC DNA]</scope>
    <source>
        <strain evidence="2 3">RP-AC37</strain>
    </source>
</reference>
<keyword evidence="3" id="KW-1185">Reference proteome</keyword>
<dbReference type="OrthoDB" id="9808360at2"/>
<dbReference type="InterPro" id="IPR000944">
    <property type="entry name" value="Tscrpt_reg_Rrf2"/>
</dbReference>
<dbReference type="PROSITE" id="PS01332">
    <property type="entry name" value="HTH_RRF2_1"/>
    <property type="match status" value="1"/>
</dbReference>
<dbReference type="Gene3D" id="1.10.10.10">
    <property type="entry name" value="Winged helix-like DNA-binding domain superfamily/Winged helix DNA-binding domain"/>
    <property type="match status" value="1"/>
</dbReference>
<dbReference type="PANTHER" id="PTHR33221:SF5">
    <property type="entry name" value="HTH-TYPE TRANSCRIPTIONAL REGULATOR ISCR"/>
    <property type="match status" value="1"/>
</dbReference>
<dbReference type="InterPro" id="IPR036388">
    <property type="entry name" value="WH-like_DNA-bd_sf"/>
</dbReference>
<gene>
    <name evidence="2" type="ORF">CLV35_3246</name>
</gene>
<evidence type="ECO:0000313" key="3">
    <source>
        <dbReference type="Proteomes" id="UP000281955"/>
    </source>
</evidence>
<dbReference type="FunCoup" id="A0A420XMA7">
    <property type="interactions" value="14"/>
</dbReference>
<organism evidence="2 3">
    <name type="scientific">Motilibacter peucedani</name>
    <dbReference type="NCBI Taxonomy" id="598650"/>
    <lineage>
        <taxon>Bacteria</taxon>
        <taxon>Bacillati</taxon>
        <taxon>Actinomycetota</taxon>
        <taxon>Actinomycetes</taxon>
        <taxon>Motilibacterales</taxon>
        <taxon>Motilibacteraceae</taxon>
        <taxon>Motilibacter</taxon>
    </lineage>
</organism>
<dbReference type="EMBL" id="RBWV01000014">
    <property type="protein sequence ID" value="RKS71448.1"/>
    <property type="molecule type" value="Genomic_DNA"/>
</dbReference>
<dbReference type="NCBIfam" id="TIGR00738">
    <property type="entry name" value="rrf2_super"/>
    <property type="match status" value="1"/>
</dbReference>
<dbReference type="Proteomes" id="UP000281955">
    <property type="component" value="Unassembled WGS sequence"/>
</dbReference>
<evidence type="ECO:0000313" key="2">
    <source>
        <dbReference type="EMBL" id="RKS71448.1"/>
    </source>
</evidence>
<dbReference type="GO" id="GO:0005829">
    <property type="term" value="C:cytosol"/>
    <property type="evidence" value="ECO:0007669"/>
    <property type="project" value="TreeGrafter"/>
</dbReference>
<evidence type="ECO:0000256" key="1">
    <source>
        <dbReference type="ARBA" id="ARBA00023125"/>
    </source>
</evidence>